<evidence type="ECO:0000256" key="2">
    <source>
        <dbReference type="SAM" id="MobiDB-lite"/>
    </source>
</evidence>
<dbReference type="PANTHER" id="PTHR11579">
    <property type="entry name" value="PROTEIN-L-ISOASPARTATE O-METHYLTRANSFERASE"/>
    <property type="match status" value="1"/>
</dbReference>
<dbReference type="InterPro" id="IPR029063">
    <property type="entry name" value="SAM-dependent_MTases_sf"/>
</dbReference>
<reference evidence="3 4" key="1">
    <citation type="submission" date="2019-08" db="EMBL/GenBank/DDBJ databases">
        <authorList>
            <person name="Alioto T."/>
            <person name="Alioto T."/>
            <person name="Gomez Garrido J."/>
        </authorList>
    </citation>
    <scope>NUCLEOTIDE SEQUENCE [LARGE SCALE GENOMIC DNA]</scope>
</reference>
<keyword evidence="4" id="KW-1185">Reference proteome</keyword>
<dbReference type="Gene3D" id="3.40.50.150">
    <property type="entry name" value="Vaccinia Virus protein VP39"/>
    <property type="match status" value="1"/>
</dbReference>
<evidence type="ECO:0000313" key="3">
    <source>
        <dbReference type="EMBL" id="VVC36174.1"/>
    </source>
</evidence>
<dbReference type="SUPFAM" id="SSF53335">
    <property type="entry name" value="S-adenosyl-L-methionine-dependent methyltransferases"/>
    <property type="match status" value="1"/>
</dbReference>
<keyword evidence="3" id="KW-0489">Methyltransferase</keyword>
<dbReference type="GO" id="GO:0005737">
    <property type="term" value="C:cytoplasm"/>
    <property type="evidence" value="ECO:0007669"/>
    <property type="project" value="TreeGrafter"/>
</dbReference>
<dbReference type="Proteomes" id="UP000325440">
    <property type="component" value="Unassembled WGS sequence"/>
</dbReference>
<dbReference type="InterPro" id="IPR000682">
    <property type="entry name" value="PCMT"/>
</dbReference>
<dbReference type="OrthoDB" id="10257972at2759"/>
<dbReference type="EMBL" id="CABPRJ010001431">
    <property type="protein sequence ID" value="VVC36174.1"/>
    <property type="molecule type" value="Genomic_DNA"/>
</dbReference>
<proteinExistence type="inferred from homology"/>
<sequence length="517" mass="58654">MGQFVSTSQLDSDNSNDELINSLIKNEYIHTIKVEKAFRSVDRGFYYNDEEKHHAYRDSAWQSEAMHLSAPCVYATVLECLELCSGHKFLNIGSGIGYFSTVAGFLLGRNGVNHGIEINKTLIDFAHEKAAEFKLNAAAIDYHDLCEPIFIQGNACELLPTGYYDRVYCGAAVPPEKSEFMKSLIKIGGILVMPLEGSLLKVTRKDEHLWNTVEVLGVTFTNLIVPERCSFKTVTFPPVEPLTLQELCRSNIRLFMRENLQNQTPELKMRTKCNLVINPDKRFGIDPFNQFVRIQYGGDPEETLHLQNIVNTITGLNDSSSDESSVIEEEEFMNDEDIIDSDNDEEENNMAEALSDESCKRKSSEAGCSNQHKTSTESENPKRMRMNSTTLSLPSTSSQTISDLWETISTDTTRSSVLNNDDNVSWISSIDSNEYEGFFGESPRNHYINGVYRSLFDNLDRSSNESEDNSEATSDLTKYSFISDYRFNELSKRLKETIYSLSIPTRLKLFLNYNRID</sequence>
<accession>A0A5E4MV59</accession>
<dbReference type="Pfam" id="PF01135">
    <property type="entry name" value="PCMT"/>
    <property type="match status" value="1"/>
</dbReference>
<comment type="similarity">
    <text evidence="1">Belongs to the methyltransferase superfamily. L-isoaspartyl/D-aspartyl protein methyltransferase family.</text>
</comment>
<name>A0A5E4MV59_9HEMI</name>
<dbReference type="PANTHER" id="PTHR11579:SF9">
    <property type="entry name" value="PROTEIN-L-ISOASPARTATE O-METHYLTRANSFERASE"/>
    <property type="match status" value="1"/>
</dbReference>
<organism evidence="3 4">
    <name type="scientific">Cinara cedri</name>
    <dbReference type="NCBI Taxonomy" id="506608"/>
    <lineage>
        <taxon>Eukaryota</taxon>
        <taxon>Metazoa</taxon>
        <taxon>Ecdysozoa</taxon>
        <taxon>Arthropoda</taxon>
        <taxon>Hexapoda</taxon>
        <taxon>Insecta</taxon>
        <taxon>Pterygota</taxon>
        <taxon>Neoptera</taxon>
        <taxon>Paraneoptera</taxon>
        <taxon>Hemiptera</taxon>
        <taxon>Sternorrhyncha</taxon>
        <taxon>Aphidomorpha</taxon>
        <taxon>Aphidoidea</taxon>
        <taxon>Aphididae</taxon>
        <taxon>Lachninae</taxon>
        <taxon>Cinara</taxon>
    </lineage>
</organism>
<dbReference type="GO" id="GO:0004719">
    <property type="term" value="F:protein-L-isoaspartate (D-aspartate) O-methyltransferase activity"/>
    <property type="evidence" value="ECO:0007669"/>
    <property type="project" value="InterPro"/>
</dbReference>
<feature type="region of interest" description="Disordered" evidence="2">
    <location>
        <begin position="333"/>
        <end position="396"/>
    </location>
</feature>
<dbReference type="GO" id="GO:0032259">
    <property type="term" value="P:methylation"/>
    <property type="evidence" value="ECO:0007669"/>
    <property type="project" value="UniProtKB-KW"/>
</dbReference>
<evidence type="ECO:0000256" key="1">
    <source>
        <dbReference type="ARBA" id="ARBA00005369"/>
    </source>
</evidence>
<gene>
    <name evidence="3" type="ORF">CINCED_3A017929</name>
</gene>
<evidence type="ECO:0000313" key="4">
    <source>
        <dbReference type="Proteomes" id="UP000325440"/>
    </source>
</evidence>
<feature type="compositionally biased region" description="Acidic residues" evidence="2">
    <location>
        <begin position="333"/>
        <end position="349"/>
    </location>
</feature>
<protein>
    <submittedName>
        <fullName evidence="3">S-adenosyl-L-methionine-dependent methyltransferase</fullName>
    </submittedName>
</protein>
<keyword evidence="3" id="KW-0808">Transferase</keyword>
<dbReference type="AlphaFoldDB" id="A0A5E4MV59"/>